<dbReference type="InterPro" id="IPR029063">
    <property type="entry name" value="SAM-dependent_MTases_sf"/>
</dbReference>
<keyword evidence="6" id="KW-1185">Reference proteome</keyword>
<sequence length="257" mass="29878">MNLRLFFRSNSSNASSSDTEEEGFVEPKFPISQYEYIEGRNFRHSTDGDTPFLPCDDEENERLQLNYLLFKIGPGFWVKEMAEAFPNSHFTGTDQIIYPISDTPANYEWEKVVKELIRVTKPGGWIQLVETSGILQDVGPNMSIWLMRVTVSLQTRNIQLKFGPKLHELLEGKDGVTDLEYSHRSIPLGWLGKLGDLGLECMERMFDSMKPRLCDDWSMNQQKYEKMVEAAAKECHEFKSWTNIHYAFCRKKFPHEE</sequence>
<evidence type="ECO:0000313" key="5">
    <source>
        <dbReference type="EMBL" id="KAI9272849.1"/>
    </source>
</evidence>
<evidence type="ECO:0000256" key="3">
    <source>
        <dbReference type="ARBA" id="ARBA00022691"/>
    </source>
</evidence>
<proteinExistence type="predicted"/>
<protein>
    <recommendedName>
        <fullName evidence="7">Methyltransferase type 11 domain-containing protein</fullName>
    </recommendedName>
</protein>
<dbReference type="PROSITE" id="PS01184">
    <property type="entry name" value="UBIE_2"/>
    <property type="match status" value="1"/>
</dbReference>
<dbReference type="Proteomes" id="UP001209540">
    <property type="component" value="Unassembled WGS sequence"/>
</dbReference>
<accession>A0AAD5KJI0</accession>
<dbReference type="EMBL" id="JAIXMP010000005">
    <property type="protein sequence ID" value="KAI9272849.1"/>
    <property type="molecule type" value="Genomic_DNA"/>
</dbReference>
<evidence type="ECO:0000313" key="6">
    <source>
        <dbReference type="Proteomes" id="UP001209540"/>
    </source>
</evidence>
<evidence type="ECO:0008006" key="7">
    <source>
        <dbReference type="Google" id="ProtNLM"/>
    </source>
</evidence>
<keyword evidence="3" id="KW-0949">S-adenosyl-L-methionine</keyword>
<evidence type="ECO:0000256" key="4">
    <source>
        <dbReference type="SAM" id="MobiDB-lite"/>
    </source>
</evidence>
<dbReference type="InterPro" id="IPR023576">
    <property type="entry name" value="UbiE/COQ5_MeTrFase_CS"/>
</dbReference>
<feature type="region of interest" description="Disordered" evidence="4">
    <location>
        <begin position="1"/>
        <end position="22"/>
    </location>
</feature>
<dbReference type="SUPFAM" id="SSF53335">
    <property type="entry name" value="S-adenosyl-L-methionine-dependent methyltransferases"/>
    <property type="match status" value="1"/>
</dbReference>
<dbReference type="GO" id="GO:0008168">
    <property type="term" value="F:methyltransferase activity"/>
    <property type="evidence" value="ECO:0007669"/>
    <property type="project" value="UniProtKB-KW"/>
</dbReference>
<keyword evidence="1" id="KW-0489">Methyltransferase</keyword>
<comment type="caution">
    <text evidence="5">The sequence shown here is derived from an EMBL/GenBank/DDBJ whole genome shotgun (WGS) entry which is preliminary data.</text>
</comment>
<evidence type="ECO:0000256" key="1">
    <source>
        <dbReference type="ARBA" id="ARBA00022603"/>
    </source>
</evidence>
<evidence type="ECO:0000256" key="2">
    <source>
        <dbReference type="ARBA" id="ARBA00022679"/>
    </source>
</evidence>
<dbReference type="AlphaFoldDB" id="A0AAD5KJI0"/>
<gene>
    <name evidence="5" type="ORF">BDA99DRAFT_432821</name>
</gene>
<name>A0AAD5KJI0_9FUNG</name>
<keyword evidence="2" id="KW-0808">Transferase</keyword>
<organism evidence="5 6">
    <name type="scientific">Phascolomyces articulosus</name>
    <dbReference type="NCBI Taxonomy" id="60185"/>
    <lineage>
        <taxon>Eukaryota</taxon>
        <taxon>Fungi</taxon>
        <taxon>Fungi incertae sedis</taxon>
        <taxon>Mucoromycota</taxon>
        <taxon>Mucoromycotina</taxon>
        <taxon>Mucoromycetes</taxon>
        <taxon>Mucorales</taxon>
        <taxon>Lichtheimiaceae</taxon>
        <taxon>Phascolomyces</taxon>
    </lineage>
</organism>
<reference evidence="5" key="2">
    <citation type="submission" date="2023-02" db="EMBL/GenBank/DDBJ databases">
        <authorList>
            <consortium name="DOE Joint Genome Institute"/>
            <person name="Mondo S.J."/>
            <person name="Chang Y."/>
            <person name="Wang Y."/>
            <person name="Ahrendt S."/>
            <person name="Andreopoulos W."/>
            <person name="Barry K."/>
            <person name="Beard J."/>
            <person name="Benny G.L."/>
            <person name="Blankenship S."/>
            <person name="Bonito G."/>
            <person name="Cuomo C."/>
            <person name="Desiro A."/>
            <person name="Gervers K.A."/>
            <person name="Hundley H."/>
            <person name="Kuo A."/>
            <person name="LaButti K."/>
            <person name="Lang B.F."/>
            <person name="Lipzen A."/>
            <person name="O'Donnell K."/>
            <person name="Pangilinan J."/>
            <person name="Reynolds N."/>
            <person name="Sandor L."/>
            <person name="Smith M.W."/>
            <person name="Tsang A."/>
            <person name="Grigoriev I.V."/>
            <person name="Stajich J.E."/>
            <person name="Spatafora J.W."/>
        </authorList>
    </citation>
    <scope>NUCLEOTIDE SEQUENCE</scope>
    <source>
        <strain evidence="5">RSA 2281</strain>
    </source>
</reference>
<dbReference type="GO" id="GO:0032259">
    <property type="term" value="P:methylation"/>
    <property type="evidence" value="ECO:0007669"/>
    <property type="project" value="UniProtKB-KW"/>
</dbReference>
<reference evidence="5" key="1">
    <citation type="journal article" date="2022" name="IScience">
        <title>Evolution of zygomycete secretomes and the origins of terrestrial fungal ecologies.</title>
        <authorList>
            <person name="Chang Y."/>
            <person name="Wang Y."/>
            <person name="Mondo S."/>
            <person name="Ahrendt S."/>
            <person name="Andreopoulos W."/>
            <person name="Barry K."/>
            <person name="Beard J."/>
            <person name="Benny G.L."/>
            <person name="Blankenship S."/>
            <person name="Bonito G."/>
            <person name="Cuomo C."/>
            <person name="Desiro A."/>
            <person name="Gervers K.A."/>
            <person name="Hundley H."/>
            <person name="Kuo A."/>
            <person name="LaButti K."/>
            <person name="Lang B.F."/>
            <person name="Lipzen A."/>
            <person name="O'Donnell K."/>
            <person name="Pangilinan J."/>
            <person name="Reynolds N."/>
            <person name="Sandor L."/>
            <person name="Smith M.E."/>
            <person name="Tsang A."/>
            <person name="Grigoriev I.V."/>
            <person name="Stajich J.E."/>
            <person name="Spatafora J.W."/>
        </authorList>
    </citation>
    <scope>NUCLEOTIDE SEQUENCE</scope>
    <source>
        <strain evidence="5">RSA 2281</strain>
    </source>
</reference>